<name>A0A2P2J1F3_RHIMU</name>
<sequence length="12" mass="1368">MFITYAIPSPVE</sequence>
<organism evidence="1">
    <name type="scientific">Rhizophora mucronata</name>
    <name type="common">Asiatic mangrove</name>
    <dbReference type="NCBI Taxonomy" id="61149"/>
    <lineage>
        <taxon>Eukaryota</taxon>
        <taxon>Viridiplantae</taxon>
        <taxon>Streptophyta</taxon>
        <taxon>Embryophyta</taxon>
        <taxon>Tracheophyta</taxon>
        <taxon>Spermatophyta</taxon>
        <taxon>Magnoliopsida</taxon>
        <taxon>eudicotyledons</taxon>
        <taxon>Gunneridae</taxon>
        <taxon>Pentapetalae</taxon>
        <taxon>rosids</taxon>
        <taxon>fabids</taxon>
        <taxon>Malpighiales</taxon>
        <taxon>Rhizophoraceae</taxon>
        <taxon>Rhizophora</taxon>
    </lineage>
</organism>
<reference evidence="1" key="1">
    <citation type="submission" date="2018-02" db="EMBL/GenBank/DDBJ databases">
        <title>Rhizophora mucronata_Transcriptome.</title>
        <authorList>
            <person name="Meera S.P."/>
            <person name="Sreeshan A."/>
            <person name="Augustine A."/>
        </authorList>
    </citation>
    <scope>NUCLEOTIDE SEQUENCE</scope>
    <source>
        <tissue evidence="1">Leaf</tissue>
    </source>
</reference>
<protein>
    <submittedName>
        <fullName evidence="1">Uncharacterized protein</fullName>
    </submittedName>
</protein>
<accession>A0A2P2J1F3</accession>
<evidence type="ECO:0000313" key="1">
    <source>
        <dbReference type="EMBL" id="MBW87312.1"/>
    </source>
</evidence>
<proteinExistence type="predicted"/>
<dbReference type="EMBL" id="GGEC01006829">
    <property type="protein sequence ID" value="MBW87312.1"/>
    <property type="molecule type" value="Transcribed_RNA"/>
</dbReference>